<dbReference type="AlphaFoldDB" id="A0A4S8Z915"/>
<name>A0A4S8Z915_AURPU</name>
<protein>
    <recommendedName>
        <fullName evidence="3">Glycosyltransferase 2-like domain-containing protein</fullName>
    </recommendedName>
</protein>
<dbReference type="EMBL" id="QZAN01000051">
    <property type="protein sequence ID" value="THW61227.1"/>
    <property type="molecule type" value="Genomic_DNA"/>
</dbReference>
<evidence type="ECO:0000313" key="2">
    <source>
        <dbReference type="Proteomes" id="UP000310421"/>
    </source>
</evidence>
<reference evidence="1 2" key="1">
    <citation type="submission" date="2018-10" db="EMBL/GenBank/DDBJ databases">
        <title>Fifty Aureobasidium pullulans genomes reveal a recombining polyextremotolerant generalist.</title>
        <authorList>
            <person name="Gostincar C."/>
            <person name="Turk M."/>
            <person name="Zajc J."/>
            <person name="Gunde-Cimerman N."/>
        </authorList>
    </citation>
    <scope>NUCLEOTIDE SEQUENCE [LARGE SCALE GENOMIC DNA]</scope>
    <source>
        <strain evidence="1 2">EXF-10751</strain>
    </source>
</reference>
<organism evidence="1 2">
    <name type="scientific">Aureobasidium pullulans</name>
    <name type="common">Black yeast</name>
    <name type="synonym">Pullularia pullulans</name>
    <dbReference type="NCBI Taxonomy" id="5580"/>
    <lineage>
        <taxon>Eukaryota</taxon>
        <taxon>Fungi</taxon>
        <taxon>Dikarya</taxon>
        <taxon>Ascomycota</taxon>
        <taxon>Pezizomycotina</taxon>
        <taxon>Dothideomycetes</taxon>
        <taxon>Dothideomycetidae</taxon>
        <taxon>Dothideales</taxon>
        <taxon>Saccotheciaceae</taxon>
        <taxon>Aureobasidium</taxon>
    </lineage>
</organism>
<comment type="caution">
    <text evidence="1">The sequence shown here is derived from an EMBL/GenBank/DDBJ whole genome shotgun (WGS) entry which is preliminary data.</text>
</comment>
<sequence>MPPIARSSSSNMSQGPDSMDLVVSRYDESAYSVASYIGPILNMTPLSGLTTRVIIYSTGQDEPEDLRDDLRHHLPFNVDVIVRQRPNVGREGAAFLHHITTGWQDPADHTLFMQAELHYSWSVRRRIQDYLVPNTGFLSLSDVSEYCSS</sequence>
<evidence type="ECO:0008006" key="3">
    <source>
        <dbReference type="Google" id="ProtNLM"/>
    </source>
</evidence>
<proteinExistence type="predicted"/>
<dbReference type="Proteomes" id="UP000310421">
    <property type="component" value="Unassembled WGS sequence"/>
</dbReference>
<dbReference type="PANTHER" id="PTHR37490:SF1">
    <property type="entry name" value="GLYCOSYLTRANSFERASE 2-LIKE DOMAIN-CONTAINING PROTEIN"/>
    <property type="match status" value="1"/>
</dbReference>
<evidence type="ECO:0000313" key="1">
    <source>
        <dbReference type="EMBL" id="THW61227.1"/>
    </source>
</evidence>
<dbReference type="PANTHER" id="PTHR37490">
    <property type="entry name" value="EXPRESSED PROTEIN"/>
    <property type="match status" value="1"/>
</dbReference>
<accession>A0A4S8Z915</accession>
<gene>
    <name evidence="1" type="ORF">D6D20_05164</name>
</gene>